<dbReference type="Proteomes" id="UP000253940">
    <property type="component" value="Chromosome"/>
</dbReference>
<gene>
    <name evidence="1" type="ORF">HYN46_13885</name>
</gene>
<dbReference type="EMBL" id="CP031222">
    <property type="protein sequence ID" value="AXI03827.1"/>
    <property type="molecule type" value="Genomic_DNA"/>
</dbReference>
<dbReference type="KEGG" id="mbah:HYN46_13885"/>
<reference evidence="1 2" key="1">
    <citation type="submission" date="2018-07" db="EMBL/GenBank/DDBJ databases">
        <title>Genome sequencing of Moraxellaceae gen. HYN0046.</title>
        <authorList>
            <person name="Kim M."/>
            <person name="Yi H."/>
        </authorList>
    </citation>
    <scope>NUCLEOTIDE SEQUENCE [LARGE SCALE GENOMIC DNA]</scope>
    <source>
        <strain evidence="1 2">HYN0046</strain>
    </source>
</reference>
<name>A0A345P968_9GAMM</name>
<proteinExistence type="predicted"/>
<protein>
    <submittedName>
        <fullName evidence="1">Uncharacterized protein</fullName>
    </submittedName>
</protein>
<evidence type="ECO:0000313" key="2">
    <source>
        <dbReference type="Proteomes" id="UP000253940"/>
    </source>
</evidence>
<evidence type="ECO:0000313" key="1">
    <source>
        <dbReference type="EMBL" id="AXI03827.1"/>
    </source>
</evidence>
<dbReference type="RefSeq" id="WP_114899935.1">
    <property type="nucleotide sequence ID" value="NZ_CP031222.1"/>
</dbReference>
<organism evidence="1 2">
    <name type="scientific">Aquirhabdus parva</name>
    <dbReference type="NCBI Taxonomy" id="2283318"/>
    <lineage>
        <taxon>Bacteria</taxon>
        <taxon>Pseudomonadati</taxon>
        <taxon>Pseudomonadota</taxon>
        <taxon>Gammaproteobacteria</taxon>
        <taxon>Moraxellales</taxon>
        <taxon>Moraxellaceae</taxon>
        <taxon>Aquirhabdus</taxon>
    </lineage>
</organism>
<accession>A0A345P968</accession>
<dbReference type="AlphaFoldDB" id="A0A345P968"/>
<sequence>MLKKVIISVLLLCVVMAYQYWPSTPLSQPQTSAPLPVMQAPTPKPPSSVQTNIAPAPFVHNLNHELALEQAYQSSHDLHGFYLKYHNSTNPDEQLFALRAAELCAQFIASPEDSLTLQIQSLPNRNRSPEAQLAIQTLFARCSAFSHEFTTAKAFRDEVARLSNEVIQGESYFGTEMRVAIQQATGEGSKNQIKPLIRAVLLSKEPEAINGISSFMLPIWKTAAQNDTDSPSSPARVNALALMLATCELGRDCSKDANDSIQHCTCSNECQGLVEASIADIPLDLRQVVLSKKSEYVRAIQQGNLQILGLD</sequence>
<keyword evidence="2" id="KW-1185">Reference proteome</keyword>